<dbReference type="RefSeq" id="WP_382227062.1">
    <property type="nucleotide sequence ID" value="NZ_JBHTCA010000024.1"/>
</dbReference>
<evidence type="ECO:0000256" key="4">
    <source>
        <dbReference type="ARBA" id="ARBA00023125"/>
    </source>
</evidence>
<evidence type="ECO:0000256" key="3">
    <source>
        <dbReference type="ARBA" id="ARBA00023015"/>
    </source>
</evidence>
<sequence length="507" mass="55147">MAAPPSPDLIATEQPLPDTPFKGPSPRLYAQLAQRLARLIDSGALKAGSRLPSIRELAANEGVSISTVNQALRQLEEQGLVQAKPKAGYFVRRGRRATSTLVTTTPPLRSFTLEAQRRSESFATLEQPGDRACFDGYLPQESDLFDEERLRIAMGRASRLHRQSLTRYNNADMGTPALRQAVARRALHMGCTLAAEHIITTASCTQAVSLCLQAVTQPGDVVALESPTYFGYIDLLEALGLRALEIPTHPRNGISLPALELALDTQPVKAVLLAPTLSNPLGSVMPLANKQALVRLLTARGLPLIEDVVFNDLLASDERRKAAKAFDTDGFVMVCGSFAKTLSPGLRLGWVEAGRWRDTVANRKRLQGAATNVILEEALADLLTQGFYEANLRRINLATRHRLKEARHIVTEHFPRGTRVSNPPAGYALWVELPEGTDCMALFRLCAAQGITFGPGPLFTATDRYRNCLRLSFSGAWDVPTQEALAVVGQMACRVVASADTSHPMAA</sequence>
<accession>A0ABW2QNY4</accession>
<dbReference type="Gene3D" id="3.40.640.10">
    <property type="entry name" value="Type I PLP-dependent aspartate aminotransferase-like (Major domain)"/>
    <property type="match status" value="1"/>
</dbReference>
<keyword evidence="8" id="KW-0032">Aminotransferase</keyword>
<evidence type="ECO:0000256" key="5">
    <source>
        <dbReference type="ARBA" id="ARBA00023163"/>
    </source>
</evidence>
<proteinExistence type="inferred from homology"/>
<comment type="caution">
    <text evidence="8">The sequence shown here is derived from an EMBL/GenBank/DDBJ whole genome shotgun (WGS) entry which is preliminary data.</text>
</comment>
<dbReference type="InterPro" id="IPR004839">
    <property type="entry name" value="Aminotransferase_I/II_large"/>
</dbReference>
<dbReference type="GO" id="GO:0008483">
    <property type="term" value="F:transaminase activity"/>
    <property type="evidence" value="ECO:0007669"/>
    <property type="project" value="UniProtKB-KW"/>
</dbReference>
<keyword evidence="9" id="KW-1185">Reference proteome</keyword>
<dbReference type="InterPro" id="IPR000524">
    <property type="entry name" value="Tscrpt_reg_HTH_GntR"/>
</dbReference>
<dbReference type="Pfam" id="PF00155">
    <property type="entry name" value="Aminotran_1_2"/>
    <property type="match status" value="1"/>
</dbReference>
<keyword evidence="3" id="KW-0805">Transcription regulation</keyword>
<dbReference type="Proteomes" id="UP001596501">
    <property type="component" value="Unassembled WGS sequence"/>
</dbReference>
<dbReference type="PANTHER" id="PTHR46577:SF2">
    <property type="entry name" value="TRANSCRIPTIONAL REGULATORY PROTEIN"/>
    <property type="match status" value="1"/>
</dbReference>
<dbReference type="SUPFAM" id="SSF53383">
    <property type="entry name" value="PLP-dependent transferases"/>
    <property type="match status" value="1"/>
</dbReference>
<dbReference type="Gene3D" id="1.10.10.10">
    <property type="entry name" value="Winged helix-like DNA-binding domain superfamily/Winged helix DNA-binding domain"/>
    <property type="match status" value="1"/>
</dbReference>
<dbReference type="SMART" id="SM00345">
    <property type="entry name" value="HTH_GNTR"/>
    <property type="match status" value="1"/>
</dbReference>
<dbReference type="SUPFAM" id="SSF46785">
    <property type="entry name" value="Winged helix' DNA-binding domain"/>
    <property type="match status" value="1"/>
</dbReference>
<dbReference type="InterPro" id="IPR015422">
    <property type="entry name" value="PyrdxlP-dep_Trfase_small"/>
</dbReference>
<keyword evidence="5" id="KW-0804">Transcription</keyword>
<dbReference type="Gene3D" id="3.90.1150.10">
    <property type="entry name" value="Aspartate Aminotransferase, domain 1"/>
    <property type="match status" value="1"/>
</dbReference>
<dbReference type="EMBL" id="JBHTCA010000024">
    <property type="protein sequence ID" value="MFC7411131.1"/>
    <property type="molecule type" value="Genomic_DNA"/>
</dbReference>
<gene>
    <name evidence="8" type="ORF">ACFQPB_19895</name>
</gene>
<dbReference type="PROSITE" id="PS50949">
    <property type="entry name" value="HTH_GNTR"/>
    <property type="match status" value="1"/>
</dbReference>
<keyword evidence="2" id="KW-0663">Pyridoxal phosphate</keyword>
<dbReference type="CDD" id="cd07377">
    <property type="entry name" value="WHTH_GntR"/>
    <property type="match status" value="1"/>
</dbReference>
<evidence type="ECO:0000256" key="1">
    <source>
        <dbReference type="ARBA" id="ARBA00005384"/>
    </source>
</evidence>
<evidence type="ECO:0000313" key="8">
    <source>
        <dbReference type="EMBL" id="MFC7411131.1"/>
    </source>
</evidence>
<keyword evidence="4" id="KW-0238">DNA-binding</keyword>
<comment type="similarity">
    <text evidence="1">In the C-terminal section; belongs to the class-I pyridoxal-phosphate-dependent aminotransferase family.</text>
</comment>
<dbReference type="Pfam" id="PF00392">
    <property type="entry name" value="GntR"/>
    <property type="match status" value="1"/>
</dbReference>
<protein>
    <submittedName>
        <fullName evidence="8">PLP-dependent aminotransferase family protein</fullName>
    </submittedName>
</protein>
<dbReference type="InterPro" id="IPR036388">
    <property type="entry name" value="WH-like_DNA-bd_sf"/>
</dbReference>
<organism evidence="8 9">
    <name type="scientific">Hydrogenophaga atypica</name>
    <dbReference type="NCBI Taxonomy" id="249409"/>
    <lineage>
        <taxon>Bacteria</taxon>
        <taxon>Pseudomonadati</taxon>
        <taxon>Pseudomonadota</taxon>
        <taxon>Betaproteobacteria</taxon>
        <taxon>Burkholderiales</taxon>
        <taxon>Comamonadaceae</taxon>
        <taxon>Hydrogenophaga</taxon>
    </lineage>
</organism>
<dbReference type="PANTHER" id="PTHR46577">
    <property type="entry name" value="HTH-TYPE TRANSCRIPTIONAL REGULATORY PROTEIN GABR"/>
    <property type="match status" value="1"/>
</dbReference>
<dbReference type="InterPro" id="IPR015424">
    <property type="entry name" value="PyrdxlP-dep_Trfase"/>
</dbReference>
<keyword evidence="8" id="KW-0808">Transferase</keyword>
<feature type="domain" description="HTH gntR-type" evidence="7">
    <location>
        <begin position="26"/>
        <end position="94"/>
    </location>
</feature>
<dbReference type="InterPro" id="IPR015421">
    <property type="entry name" value="PyrdxlP-dep_Trfase_major"/>
</dbReference>
<evidence type="ECO:0000256" key="2">
    <source>
        <dbReference type="ARBA" id="ARBA00022898"/>
    </source>
</evidence>
<dbReference type="InterPro" id="IPR036390">
    <property type="entry name" value="WH_DNA-bd_sf"/>
</dbReference>
<name>A0ABW2QNY4_9BURK</name>
<dbReference type="CDD" id="cd00609">
    <property type="entry name" value="AAT_like"/>
    <property type="match status" value="1"/>
</dbReference>
<evidence type="ECO:0000313" key="9">
    <source>
        <dbReference type="Proteomes" id="UP001596501"/>
    </source>
</evidence>
<dbReference type="InterPro" id="IPR051446">
    <property type="entry name" value="HTH_trans_reg/aminotransferase"/>
</dbReference>
<feature type="region of interest" description="Disordered" evidence="6">
    <location>
        <begin position="1"/>
        <end position="24"/>
    </location>
</feature>
<dbReference type="PRINTS" id="PR00035">
    <property type="entry name" value="HTHGNTR"/>
</dbReference>
<evidence type="ECO:0000259" key="7">
    <source>
        <dbReference type="PROSITE" id="PS50949"/>
    </source>
</evidence>
<reference evidence="9" key="1">
    <citation type="journal article" date="2019" name="Int. J. Syst. Evol. Microbiol.">
        <title>The Global Catalogue of Microorganisms (GCM) 10K type strain sequencing project: providing services to taxonomists for standard genome sequencing and annotation.</title>
        <authorList>
            <consortium name="The Broad Institute Genomics Platform"/>
            <consortium name="The Broad Institute Genome Sequencing Center for Infectious Disease"/>
            <person name="Wu L."/>
            <person name="Ma J."/>
        </authorList>
    </citation>
    <scope>NUCLEOTIDE SEQUENCE [LARGE SCALE GENOMIC DNA]</scope>
    <source>
        <strain evidence="9">CGMCC 1.12371</strain>
    </source>
</reference>
<evidence type="ECO:0000256" key="6">
    <source>
        <dbReference type="SAM" id="MobiDB-lite"/>
    </source>
</evidence>